<proteinExistence type="predicted"/>
<comment type="caution">
    <text evidence="2">The sequence shown here is derived from an EMBL/GenBank/DDBJ whole genome shotgun (WGS) entry which is preliminary data.</text>
</comment>
<organism evidence="2 3">
    <name type="scientific">Rhizopogon vesiculosus</name>
    <dbReference type="NCBI Taxonomy" id="180088"/>
    <lineage>
        <taxon>Eukaryota</taxon>
        <taxon>Fungi</taxon>
        <taxon>Dikarya</taxon>
        <taxon>Basidiomycota</taxon>
        <taxon>Agaricomycotina</taxon>
        <taxon>Agaricomycetes</taxon>
        <taxon>Agaricomycetidae</taxon>
        <taxon>Boletales</taxon>
        <taxon>Suillineae</taxon>
        <taxon>Rhizopogonaceae</taxon>
        <taxon>Rhizopogon</taxon>
    </lineage>
</organism>
<evidence type="ECO:0000313" key="3">
    <source>
        <dbReference type="Proteomes" id="UP000183567"/>
    </source>
</evidence>
<accession>A0A1J8QY45</accession>
<gene>
    <name evidence="2" type="ORF">AZE42_03846</name>
</gene>
<keyword evidence="1" id="KW-1133">Transmembrane helix</keyword>
<sequence>MQKATISSVIICTTAFGLLFYGITVLISLLCPDSPFKSPGSHLVEAICNKILGDRPTSTDDMFGRSSAIRWILETSTNPEVVAAAAAMVPLVQWSPKVDISAAYARLFDTFTTCRYKSESYIKAMAHLWTQPVKINPLLIERPISSDDRDRLIRNAFTSGRDAWGQFTVAEEEGARQKHKADVRTALRTMVVYGRSHRLSFPDDESLIWHGDLQWRHCNGVSPSCAEFDWLVDYLADKVGATDDATEGDALLALSAMPTLGSPVKRGSYIKVLIRCLSPTRPSRVRYAALRAIVDARAELASITSDSMPQGVDAGLLDELSHALLAAILSNHIQSIPSGHVLVYGNKYSDSYYFRLLFALATNDEWRQRLVCHGHVEWCTSLVDLTIRLQVSDRNFYLAGIFSRIYPSSRDLSISPRQERWRTLMSTAWIALDGMERQDIYGCIDALPALVEATTQSFQYWDNGLPCWELCDWQLVAESVQRILVRLQALVGQADEGLVNAALPAVQGLHDDIIGHLKEMQE</sequence>
<evidence type="ECO:0000256" key="1">
    <source>
        <dbReference type="SAM" id="Phobius"/>
    </source>
</evidence>
<dbReference type="EMBL" id="LVVM01002510">
    <property type="protein sequence ID" value="OJA16564.1"/>
    <property type="molecule type" value="Genomic_DNA"/>
</dbReference>
<name>A0A1J8QY45_9AGAM</name>
<dbReference type="OrthoDB" id="2671307at2759"/>
<keyword evidence="1" id="KW-0472">Membrane</keyword>
<dbReference type="Proteomes" id="UP000183567">
    <property type="component" value="Unassembled WGS sequence"/>
</dbReference>
<keyword evidence="3" id="KW-1185">Reference proteome</keyword>
<keyword evidence="1" id="KW-0812">Transmembrane</keyword>
<evidence type="ECO:0000313" key="2">
    <source>
        <dbReference type="EMBL" id="OJA16564.1"/>
    </source>
</evidence>
<feature type="transmembrane region" description="Helical" evidence="1">
    <location>
        <begin position="7"/>
        <end position="30"/>
    </location>
</feature>
<dbReference type="AlphaFoldDB" id="A0A1J8QY45"/>
<protein>
    <submittedName>
        <fullName evidence="2">Uncharacterized protein</fullName>
    </submittedName>
</protein>
<reference evidence="2 3" key="1">
    <citation type="submission" date="2016-03" db="EMBL/GenBank/DDBJ databases">
        <title>Comparative genomics of the ectomycorrhizal sister species Rhizopogon vinicolor and Rhizopogon vesiculosus (Basidiomycota: Boletales) reveals a divergence of the mating type B locus.</title>
        <authorList>
            <person name="Mujic A.B."/>
            <person name="Kuo A."/>
            <person name="Tritt A."/>
            <person name="Lipzen A."/>
            <person name="Chen C."/>
            <person name="Johnson J."/>
            <person name="Sharma A."/>
            <person name="Barry K."/>
            <person name="Grigoriev I.V."/>
            <person name="Spatafora J.W."/>
        </authorList>
    </citation>
    <scope>NUCLEOTIDE SEQUENCE [LARGE SCALE GENOMIC DNA]</scope>
    <source>
        <strain evidence="2 3">AM-OR11-056</strain>
    </source>
</reference>